<dbReference type="Pfam" id="PF13808">
    <property type="entry name" value="DDE_Tnp_1_assoc"/>
    <property type="match status" value="1"/>
</dbReference>
<dbReference type="RefSeq" id="WP_062713808.1">
    <property type="nucleotide sequence ID" value="NZ_CAWRCI010000054.1"/>
</dbReference>
<dbReference type="Proteomes" id="UP000073601">
    <property type="component" value="Unassembled WGS sequence"/>
</dbReference>
<organism evidence="3 4">
    <name type="scientific">Grimontia marina</name>
    <dbReference type="NCBI Taxonomy" id="646534"/>
    <lineage>
        <taxon>Bacteria</taxon>
        <taxon>Pseudomonadati</taxon>
        <taxon>Pseudomonadota</taxon>
        <taxon>Gammaproteobacteria</taxon>
        <taxon>Vibrionales</taxon>
        <taxon>Vibrionaceae</taxon>
        <taxon>Grimontia</taxon>
    </lineage>
</organism>
<dbReference type="InterPro" id="IPR002559">
    <property type="entry name" value="Transposase_11"/>
</dbReference>
<reference evidence="4" key="1">
    <citation type="submission" date="2016-02" db="EMBL/GenBank/DDBJ databases">
        <authorList>
            <person name="Rodrigo-Torres Lidia"/>
            <person name="Arahal R.David."/>
        </authorList>
    </citation>
    <scope>NUCLEOTIDE SEQUENCE [LARGE SCALE GENOMIC DNA]</scope>
    <source>
        <strain evidence="4">CECT 8713</strain>
    </source>
</reference>
<dbReference type="NCBIfam" id="NF033564">
    <property type="entry name" value="transpos_ISAs1"/>
    <property type="match status" value="1"/>
</dbReference>
<feature type="domain" description="Transposase IS4-like" evidence="1">
    <location>
        <begin position="102"/>
        <end position="337"/>
    </location>
</feature>
<name>A0A128FIP3_9GAMM</name>
<keyword evidence="4" id="KW-1185">Reference proteome</keyword>
<dbReference type="AlphaFoldDB" id="A0A128FIP3"/>
<dbReference type="GO" id="GO:0006313">
    <property type="term" value="P:DNA transposition"/>
    <property type="evidence" value="ECO:0007669"/>
    <property type="project" value="InterPro"/>
</dbReference>
<dbReference type="PANTHER" id="PTHR30298">
    <property type="entry name" value="H REPEAT-ASSOCIATED PREDICTED TRANSPOSASE"/>
    <property type="match status" value="1"/>
</dbReference>
<dbReference type="Pfam" id="PF01609">
    <property type="entry name" value="DDE_Tnp_1"/>
    <property type="match status" value="1"/>
</dbReference>
<dbReference type="GO" id="GO:0003677">
    <property type="term" value="F:DNA binding"/>
    <property type="evidence" value="ECO:0007669"/>
    <property type="project" value="InterPro"/>
</dbReference>
<dbReference type="InterPro" id="IPR047647">
    <property type="entry name" value="ISAs1_transpos"/>
</dbReference>
<dbReference type="OrthoDB" id="8001376at2"/>
<evidence type="ECO:0000259" key="2">
    <source>
        <dbReference type="Pfam" id="PF13808"/>
    </source>
</evidence>
<dbReference type="PANTHER" id="PTHR30298:SF0">
    <property type="entry name" value="PROTEIN YBFL-RELATED"/>
    <property type="match status" value="1"/>
</dbReference>
<evidence type="ECO:0000259" key="1">
    <source>
        <dbReference type="Pfam" id="PF01609"/>
    </source>
</evidence>
<evidence type="ECO:0000313" key="4">
    <source>
        <dbReference type="Proteomes" id="UP000073601"/>
    </source>
</evidence>
<dbReference type="InterPro" id="IPR032806">
    <property type="entry name" value="YbfD_N"/>
</dbReference>
<feature type="domain" description="H repeat-associated protein N-terminal" evidence="2">
    <location>
        <begin position="8"/>
        <end position="94"/>
    </location>
</feature>
<dbReference type="InterPro" id="IPR051698">
    <property type="entry name" value="Transposase_11-like"/>
</dbReference>
<sequence>MNLETIKAHFSLIRDERQSAKVDYPLFDILFGSICAVIAGGQGWTDIREYVLGHHEWFLKQGLFEKGVPVDDTFARLISNIDPTEFRDCFLAWMKAVHTLTCGEVVAIDGKTLRGSYDREDRQSTIHMVSAYASANQLVLGQLKTDTKSNEITAIPALIQMLDLRGAIVTIDAMACQTKIAKAITHKGGDYLLAVKGNQGKLAAALQAAFAPHRRAPIDTSACQVEKQKIRVEARTYHVLSASELVGDFSTWSELSSIVMVESYRAAKGKEPELEYRYYISSAKLTSEQAAEAIRAPWGIESMHWILDVSLREDACQIYRENAAENLAGLRHMALNMLRAEPTKISVPMKQKRCMMNPTFLEQVLWAGLTSMAKI</sequence>
<gene>
    <name evidence="3" type="ORF">GMA8713_04174</name>
</gene>
<evidence type="ECO:0000313" key="3">
    <source>
        <dbReference type="EMBL" id="CZF86141.1"/>
    </source>
</evidence>
<dbReference type="EMBL" id="FIZY01000054">
    <property type="protein sequence ID" value="CZF86141.1"/>
    <property type="molecule type" value="Genomic_DNA"/>
</dbReference>
<protein>
    <submittedName>
        <fullName evidence="3">Transposase DDE domain protein</fullName>
    </submittedName>
</protein>
<proteinExistence type="predicted"/>
<accession>A0A128FIP3</accession>
<dbReference type="GO" id="GO:0004803">
    <property type="term" value="F:transposase activity"/>
    <property type="evidence" value="ECO:0007669"/>
    <property type="project" value="InterPro"/>
</dbReference>